<feature type="compositionally biased region" description="Polar residues" evidence="10">
    <location>
        <begin position="66"/>
        <end position="85"/>
    </location>
</feature>
<feature type="region of interest" description="Disordered" evidence="10">
    <location>
        <begin position="1"/>
        <end position="98"/>
    </location>
</feature>
<dbReference type="OrthoDB" id="377083at2759"/>
<evidence type="ECO:0000256" key="9">
    <source>
        <dbReference type="ARBA" id="ARBA00023136"/>
    </source>
</evidence>
<feature type="compositionally biased region" description="Basic and acidic residues" evidence="10">
    <location>
        <begin position="11"/>
        <end position="23"/>
    </location>
</feature>
<name>A0A1Q8RCL7_9PEZI</name>
<feature type="transmembrane region" description="Helical" evidence="11">
    <location>
        <begin position="638"/>
        <end position="658"/>
    </location>
</feature>
<evidence type="ECO:0000256" key="3">
    <source>
        <dbReference type="ARBA" id="ARBA00012132"/>
    </source>
</evidence>
<comment type="subcellular location">
    <subcellularLocation>
        <location evidence="1">Endoplasmic reticulum membrane</location>
        <topology evidence="1">Multi-pass membrane protein</topology>
    </subcellularLocation>
</comment>
<keyword evidence="4" id="KW-0808">Transferase</keyword>
<proteinExistence type="inferred from homology"/>
<feature type="transmembrane region" description="Helical" evidence="11">
    <location>
        <begin position="816"/>
        <end position="835"/>
    </location>
</feature>
<feature type="transmembrane region" description="Helical" evidence="11">
    <location>
        <begin position="351"/>
        <end position="368"/>
    </location>
</feature>
<feature type="transmembrane region" description="Helical" evidence="11">
    <location>
        <begin position="195"/>
        <end position="215"/>
    </location>
</feature>
<feature type="transmembrane region" description="Helical" evidence="11">
    <location>
        <begin position="691"/>
        <end position="707"/>
    </location>
</feature>
<gene>
    <name evidence="12" type="ORF">CCHL11_07674</name>
</gene>
<keyword evidence="9 11" id="KW-0472">Membrane</keyword>
<dbReference type="PANTHER" id="PTHR13205">
    <property type="entry name" value="TRANSMEMBRANE PROTEIN 15-RELATED"/>
    <property type="match status" value="1"/>
</dbReference>
<feature type="transmembrane region" description="Helical" evidence="11">
    <location>
        <begin position="736"/>
        <end position="756"/>
    </location>
</feature>
<feature type="transmembrane region" description="Helical" evidence="11">
    <location>
        <begin position="776"/>
        <end position="795"/>
    </location>
</feature>
<evidence type="ECO:0000256" key="7">
    <source>
        <dbReference type="ARBA" id="ARBA00022824"/>
    </source>
</evidence>
<accession>A0A1Q8RCL7</accession>
<evidence type="ECO:0000313" key="13">
    <source>
        <dbReference type="Proteomes" id="UP000186583"/>
    </source>
</evidence>
<dbReference type="GO" id="GO:0004168">
    <property type="term" value="F:dolichol kinase activity"/>
    <property type="evidence" value="ECO:0007669"/>
    <property type="project" value="UniProtKB-EC"/>
</dbReference>
<evidence type="ECO:0000256" key="11">
    <source>
        <dbReference type="SAM" id="Phobius"/>
    </source>
</evidence>
<dbReference type="EMBL" id="MPGH01000232">
    <property type="protein sequence ID" value="OLN82097.1"/>
    <property type="molecule type" value="Genomic_DNA"/>
</dbReference>
<evidence type="ECO:0000256" key="10">
    <source>
        <dbReference type="SAM" id="MobiDB-lite"/>
    </source>
</evidence>
<keyword evidence="13" id="KW-1185">Reference proteome</keyword>
<dbReference type="STRING" id="708187.A0A1Q8RCL7"/>
<keyword evidence="8 11" id="KW-1133">Transmembrane helix</keyword>
<dbReference type="EC" id="2.7.1.108" evidence="3"/>
<dbReference type="GO" id="GO:0005789">
    <property type="term" value="C:endoplasmic reticulum membrane"/>
    <property type="evidence" value="ECO:0007669"/>
    <property type="project" value="UniProtKB-SubCell"/>
</dbReference>
<feature type="compositionally biased region" description="Low complexity" evidence="10">
    <location>
        <begin position="49"/>
        <end position="65"/>
    </location>
</feature>
<dbReference type="Proteomes" id="UP000186583">
    <property type="component" value="Unassembled WGS sequence"/>
</dbReference>
<keyword evidence="7" id="KW-0256">Endoplasmic reticulum</keyword>
<sequence length="891" mass="98129">MPENLSSDALFAHDPRQDDEIRALSRSPHPYHHLNTELPHPAHRLVEHPTNSTSTPPKTSSADSSRTTSPFPSFAKDSSQGSDSGTEADDEHFLKGLPAPKVRLHKGLRGRNEILSGASTPVFSPDTQEDGDALEPLKRRCSDREVRRFLNDRNYRRTKELIRRVSEFVIVGSLFGVVSANPKARPILSTFSQEFRFLATLIVSLMILYPIRLAAWSIRHRSSPKKALIAVPTVFDPAPILYPSSVTLLVSLLISPDNTAVVLPNIILGISSIPKFLIPTARAHEAINSFQWLLSCVPLLISSQRSEHLARPTRPVVSLETAVLLYPLHQTLLVVLHYLTTTSLLTAELQLLSIALINVLLLAHSPQATILQALLWGGGVGVLVFCGPVIRWGIALARVPRLRFRRVVTPTKKSSVLGFLSEGLSIRRFKHELLGSSLEESASEVGDSEEDIGENSFTKPMRVRTFGVADMPSQADSKLGAPLAGKESPNGHAVGRRNTFPHAYQRPRLQRSLTHTSAGRRKRTASTTVRSFFKLTEAQATLRKWMYAAYVYICIVAIILLPVREYIGRFALQGNEPIGWALGYLFGENAWFRFKVVSANLERWICLPTRLDDEESSCHQGWVQHIRLSDFGEANTRLLLSAYWLGIVVMGLTIVIHLDPKYEVDTRRKVFHFMMVGMFLPATYVDPVYAALALSLVLTIFLILDLLRASQLPPLSRPIASFLTPYVDGRDHKGPVVISHLFLLIGCAIPLWLSLATLPRTGNGHLAGWEVPTREVSMVAGVICVGLGDAAASLIGRRYGHRKWVWGGGKSLEGSVAFAVAVFLGLMAATSWLRIGGWPVAEDQSVSWPAAVRNAGFCSTMASLTEAVLTGGNDNVIVPVVLWTCVKSIGV</sequence>
<evidence type="ECO:0000256" key="2">
    <source>
        <dbReference type="ARBA" id="ARBA00010794"/>
    </source>
</evidence>
<evidence type="ECO:0000256" key="5">
    <source>
        <dbReference type="ARBA" id="ARBA00022692"/>
    </source>
</evidence>
<dbReference type="GO" id="GO:0043048">
    <property type="term" value="P:dolichyl monophosphate biosynthetic process"/>
    <property type="evidence" value="ECO:0007669"/>
    <property type="project" value="TreeGrafter"/>
</dbReference>
<evidence type="ECO:0000256" key="8">
    <source>
        <dbReference type="ARBA" id="ARBA00022989"/>
    </source>
</evidence>
<feature type="transmembrane region" description="Helical" evidence="11">
    <location>
        <begin position="374"/>
        <end position="397"/>
    </location>
</feature>
<dbReference type="InterPro" id="IPR032974">
    <property type="entry name" value="Polypren_kinase"/>
</dbReference>
<dbReference type="AlphaFoldDB" id="A0A1Q8RCL7"/>
<evidence type="ECO:0000313" key="12">
    <source>
        <dbReference type="EMBL" id="OLN82097.1"/>
    </source>
</evidence>
<comment type="caution">
    <text evidence="12">The sequence shown here is derived from an EMBL/GenBank/DDBJ whole genome shotgun (WGS) entry which is preliminary data.</text>
</comment>
<comment type="similarity">
    <text evidence="2">Belongs to the polyprenol kinase family.</text>
</comment>
<reference evidence="12 13" key="1">
    <citation type="submission" date="2016-11" db="EMBL/GenBank/DDBJ databases">
        <title>Draft Genome Assembly of Colletotrichum chlorophyti a pathogen of herbaceous plants.</title>
        <authorList>
            <person name="Gan P."/>
            <person name="Narusaka M."/>
            <person name="Tsushima A."/>
            <person name="Narusaka Y."/>
            <person name="Takano Y."/>
            <person name="Shirasu K."/>
        </authorList>
    </citation>
    <scope>NUCLEOTIDE SEQUENCE [LARGE SCALE GENOMIC DNA]</scope>
    <source>
        <strain evidence="12 13">NTL11</strain>
    </source>
</reference>
<feature type="transmembrane region" description="Helical" evidence="11">
    <location>
        <begin position="545"/>
        <end position="563"/>
    </location>
</feature>
<protein>
    <recommendedName>
        <fullName evidence="3">dolichol kinase</fullName>
        <ecNumber evidence="3">2.7.1.108</ecNumber>
    </recommendedName>
</protein>
<organism evidence="12 13">
    <name type="scientific">Colletotrichum chlorophyti</name>
    <dbReference type="NCBI Taxonomy" id="708187"/>
    <lineage>
        <taxon>Eukaryota</taxon>
        <taxon>Fungi</taxon>
        <taxon>Dikarya</taxon>
        <taxon>Ascomycota</taxon>
        <taxon>Pezizomycotina</taxon>
        <taxon>Sordariomycetes</taxon>
        <taxon>Hypocreomycetidae</taxon>
        <taxon>Glomerellales</taxon>
        <taxon>Glomerellaceae</taxon>
        <taxon>Colletotrichum</taxon>
    </lineage>
</organism>
<feature type="region of interest" description="Disordered" evidence="10">
    <location>
        <begin position="478"/>
        <end position="500"/>
    </location>
</feature>
<dbReference type="PANTHER" id="PTHR13205:SF15">
    <property type="entry name" value="DOLICHOL KINASE"/>
    <property type="match status" value="1"/>
</dbReference>
<keyword evidence="5 11" id="KW-0812">Transmembrane</keyword>
<evidence type="ECO:0000256" key="4">
    <source>
        <dbReference type="ARBA" id="ARBA00022679"/>
    </source>
</evidence>
<evidence type="ECO:0000256" key="6">
    <source>
        <dbReference type="ARBA" id="ARBA00022777"/>
    </source>
</evidence>
<keyword evidence="6 12" id="KW-0418">Kinase</keyword>
<evidence type="ECO:0000256" key="1">
    <source>
        <dbReference type="ARBA" id="ARBA00004477"/>
    </source>
</evidence>